<evidence type="ECO:0000313" key="2">
    <source>
        <dbReference type="Proteomes" id="UP000507470"/>
    </source>
</evidence>
<proteinExistence type="predicted"/>
<reference evidence="1 2" key="1">
    <citation type="submission" date="2020-06" db="EMBL/GenBank/DDBJ databases">
        <authorList>
            <person name="Li R."/>
            <person name="Bekaert M."/>
        </authorList>
    </citation>
    <scope>NUCLEOTIDE SEQUENCE [LARGE SCALE GENOMIC DNA]</scope>
    <source>
        <strain evidence="2">wild</strain>
    </source>
</reference>
<protein>
    <submittedName>
        <fullName evidence="1">Uncharacterized protein</fullName>
    </submittedName>
</protein>
<sequence>MTKFKDLYIFKEEGIADNLLYIDQFYSFIKERVTEDDKYKINRPNFVREFKGHKEGIESLSHDHYETALKQKWETFEYLKKITSMTRNFEKLNKSTIKARTIRQKVYQHSQNILVWTRKKHSPAVIESQLMKKFDIINPDITFPPVCVDTPQSIETNSVMLIFLCIEFEKYEEYTKIATNFLQNKHNLNASQITFVSPKTLENYRHPNNGIARFHLRDDLLQGKLANDIIQVFQPARQSCDENESIECDACFNHCDLVKTTIFTSL</sequence>
<evidence type="ECO:0000313" key="1">
    <source>
        <dbReference type="EMBL" id="CAC5381865.1"/>
    </source>
</evidence>
<dbReference type="EMBL" id="CACVKT020003131">
    <property type="protein sequence ID" value="CAC5381865.1"/>
    <property type="molecule type" value="Genomic_DNA"/>
</dbReference>
<name>A0A6J8BD76_MYTCO</name>
<accession>A0A6J8BD76</accession>
<dbReference type="Proteomes" id="UP000507470">
    <property type="component" value="Unassembled WGS sequence"/>
</dbReference>
<organism evidence="1 2">
    <name type="scientific">Mytilus coruscus</name>
    <name type="common">Sea mussel</name>
    <dbReference type="NCBI Taxonomy" id="42192"/>
    <lineage>
        <taxon>Eukaryota</taxon>
        <taxon>Metazoa</taxon>
        <taxon>Spiralia</taxon>
        <taxon>Lophotrochozoa</taxon>
        <taxon>Mollusca</taxon>
        <taxon>Bivalvia</taxon>
        <taxon>Autobranchia</taxon>
        <taxon>Pteriomorphia</taxon>
        <taxon>Mytilida</taxon>
        <taxon>Mytiloidea</taxon>
        <taxon>Mytilidae</taxon>
        <taxon>Mytilinae</taxon>
        <taxon>Mytilus</taxon>
    </lineage>
</organism>
<keyword evidence="2" id="KW-1185">Reference proteome</keyword>
<dbReference type="OrthoDB" id="6192942at2759"/>
<gene>
    <name evidence="1" type="ORF">MCOR_17726</name>
</gene>
<dbReference type="AlphaFoldDB" id="A0A6J8BD76"/>